<keyword evidence="3" id="KW-0328">Glycosyltransferase</keyword>
<gene>
    <name evidence="3" type="primary">rfaG</name>
    <name evidence="3" type="ORF">LMG27952_00326</name>
</gene>
<dbReference type="SUPFAM" id="SSF53756">
    <property type="entry name" value="UDP-Glycosyltransferase/glycogen phosphorylase"/>
    <property type="match status" value="1"/>
</dbReference>
<organism evidence="3 4">
    <name type="scientific">Paraburkholderia hiiakae</name>
    <dbReference type="NCBI Taxonomy" id="1081782"/>
    <lineage>
        <taxon>Bacteria</taxon>
        <taxon>Pseudomonadati</taxon>
        <taxon>Pseudomonadota</taxon>
        <taxon>Betaproteobacteria</taxon>
        <taxon>Burkholderiales</taxon>
        <taxon>Burkholderiaceae</taxon>
        <taxon>Paraburkholderia</taxon>
    </lineage>
</organism>
<sequence length="398" mass="44225">MNAASALRVLIVTHVVRDNDGQGRVNYEIARALLAAGHHVTIVSSMVAPELLAHPRVRHVPIRESRLPSRLLQYQMFAIKSAVWIRAHRREFDIVHVNGFITWTRADVNAVHFVHDGWYRCGFYPFRLADGWYGAYQVIYTRLNAWCERWAFRRSRVVVPVSHKVGEEVRALGIEPGSLRVIHNGVDACQFSPGASERDRFGLPGEPFMLLFAGDLRVSRKNLDAVLRALASTPAHVHLAVAGILRNSPYPALARELGVADRVHFLDLVKDMPALMRSVDAFVFPSRYEAMSLVMLEALAAGLPVITVATAGGSEVIDSRCGVVLESPEDVEGLASAVERVARDRDYAREMGRAARELAKTLTWQAMAERYLALYEEIARSDAARRAQVAAPAMSARS</sequence>
<dbReference type="Pfam" id="PF13439">
    <property type="entry name" value="Glyco_transf_4"/>
    <property type="match status" value="1"/>
</dbReference>
<dbReference type="EC" id="2.4.-.-" evidence="3"/>
<evidence type="ECO:0000313" key="3">
    <source>
        <dbReference type="EMBL" id="CAD6509928.1"/>
    </source>
</evidence>
<dbReference type="GO" id="GO:0016757">
    <property type="term" value="F:glycosyltransferase activity"/>
    <property type="evidence" value="ECO:0007669"/>
    <property type="project" value="UniProtKB-KW"/>
</dbReference>
<dbReference type="EMBL" id="CAJHCQ010000001">
    <property type="protein sequence ID" value="CAD6509928.1"/>
    <property type="molecule type" value="Genomic_DNA"/>
</dbReference>
<evidence type="ECO:0000313" key="4">
    <source>
        <dbReference type="Proteomes" id="UP000656319"/>
    </source>
</evidence>
<dbReference type="Gene3D" id="3.40.50.2000">
    <property type="entry name" value="Glycogen Phosphorylase B"/>
    <property type="match status" value="2"/>
</dbReference>
<dbReference type="PANTHER" id="PTHR12526:SF636">
    <property type="entry name" value="BLL3647 PROTEIN"/>
    <property type="match status" value="1"/>
</dbReference>
<accession>A0ABN7HDH3</accession>
<comment type="caution">
    <text evidence="3">The sequence shown here is derived from an EMBL/GenBank/DDBJ whole genome shotgun (WGS) entry which is preliminary data.</text>
</comment>
<reference evidence="3 4" key="1">
    <citation type="submission" date="2020-10" db="EMBL/GenBank/DDBJ databases">
        <authorList>
            <person name="Peeters C."/>
        </authorList>
    </citation>
    <scope>NUCLEOTIDE SEQUENCE [LARGE SCALE GENOMIC DNA]</scope>
    <source>
        <strain evidence="3 4">LMG 27952</strain>
    </source>
</reference>
<evidence type="ECO:0000259" key="1">
    <source>
        <dbReference type="Pfam" id="PF00534"/>
    </source>
</evidence>
<feature type="domain" description="Glycosyl transferase family 1" evidence="1">
    <location>
        <begin position="197"/>
        <end position="357"/>
    </location>
</feature>
<protein>
    <submittedName>
        <fullName evidence="3">Lipopolysaccharide core biosynthesis protein RfaG</fullName>
        <ecNumber evidence="3">2.4.-.-</ecNumber>
    </submittedName>
</protein>
<dbReference type="Pfam" id="PF00534">
    <property type="entry name" value="Glycos_transf_1"/>
    <property type="match status" value="1"/>
</dbReference>
<dbReference type="InterPro" id="IPR028098">
    <property type="entry name" value="Glyco_trans_4-like_N"/>
</dbReference>
<dbReference type="CDD" id="cd03801">
    <property type="entry name" value="GT4_PimA-like"/>
    <property type="match status" value="1"/>
</dbReference>
<proteinExistence type="predicted"/>
<evidence type="ECO:0000259" key="2">
    <source>
        <dbReference type="Pfam" id="PF13439"/>
    </source>
</evidence>
<feature type="domain" description="Glycosyltransferase subfamily 4-like N-terminal" evidence="2">
    <location>
        <begin position="20"/>
        <end position="187"/>
    </location>
</feature>
<dbReference type="InterPro" id="IPR001296">
    <property type="entry name" value="Glyco_trans_1"/>
</dbReference>
<keyword evidence="4" id="KW-1185">Reference proteome</keyword>
<name>A0ABN7HDH3_9BURK</name>
<dbReference type="PANTHER" id="PTHR12526">
    <property type="entry name" value="GLYCOSYLTRANSFERASE"/>
    <property type="match status" value="1"/>
</dbReference>
<keyword evidence="3" id="KW-0808">Transferase</keyword>
<dbReference type="Proteomes" id="UP000656319">
    <property type="component" value="Unassembled WGS sequence"/>
</dbReference>